<feature type="transmembrane region" description="Helical" evidence="6">
    <location>
        <begin position="207"/>
        <end position="227"/>
    </location>
</feature>
<name>A0A1T4UWS4_9GAMM</name>
<dbReference type="Pfam" id="PF02690">
    <property type="entry name" value="Na_Pi_cotrans"/>
    <property type="match status" value="2"/>
</dbReference>
<evidence type="ECO:0000256" key="5">
    <source>
        <dbReference type="ARBA" id="ARBA00023136"/>
    </source>
</evidence>
<protein>
    <submittedName>
        <fullName evidence="7">Phosphate:Na+ symporter</fullName>
    </submittedName>
</protein>
<dbReference type="InterPro" id="IPR003841">
    <property type="entry name" value="Na/Pi_transpt"/>
</dbReference>
<reference evidence="8" key="1">
    <citation type="submission" date="2017-02" db="EMBL/GenBank/DDBJ databases">
        <authorList>
            <person name="Varghese N."/>
            <person name="Submissions S."/>
        </authorList>
    </citation>
    <scope>NUCLEOTIDE SEQUENCE [LARGE SCALE GENOMIC DNA]</scope>
    <source>
        <strain evidence="8">DSM 3072</strain>
    </source>
</reference>
<evidence type="ECO:0000313" key="8">
    <source>
        <dbReference type="Proteomes" id="UP000242432"/>
    </source>
</evidence>
<feature type="transmembrane region" description="Helical" evidence="6">
    <location>
        <begin position="76"/>
        <end position="97"/>
    </location>
</feature>
<gene>
    <name evidence="7" type="ORF">SAMN02745213_00140</name>
</gene>
<dbReference type="PANTHER" id="PTHR10010">
    <property type="entry name" value="SOLUTE CARRIER FAMILY 34 SODIUM PHOSPHATE , MEMBER 2-RELATED"/>
    <property type="match status" value="1"/>
</dbReference>
<dbReference type="RefSeq" id="WP_078927785.1">
    <property type="nucleotide sequence ID" value="NZ_FUXX01000002.1"/>
</dbReference>
<dbReference type="NCBIfam" id="TIGR00704">
    <property type="entry name" value="NaPi_cotrn_rel"/>
    <property type="match status" value="1"/>
</dbReference>
<evidence type="ECO:0000256" key="1">
    <source>
        <dbReference type="ARBA" id="ARBA00004651"/>
    </source>
</evidence>
<dbReference type="InterPro" id="IPR004633">
    <property type="entry name" value="NaPi_cotrn-rel/YqeW-like"/>
</dbReference>
<dbReference type="InterPro" id="IPR038078">
    <property type="entry name" value="PhoU-like_sf"/>
</dbReference>
<dbReference type="GO" id="GO:0005436">
    <property type="term" value="F:sodium:phosphate symporter activity"/>
    <property type="evidence" value="ECO:0007669"/>
    <property type="project" value="InterPro"/>
</dbReference>
<accession>A0A1T4UWS4</accession>
<proteinExistence type="predicted"/>
<feature type="transmembrane region" description="Helical" evidence="6">
    <location>
        <begin position="104"/>
        <end position="122"/>
    </location>
</feature>
<organism evidence="7 8">
    <name type="scientific">Succinivibrio dextrinosolvens DSM 3072</name>
    <dbReference type="NCBI Taxonomy" id="1123324"/>
    <lineage>
        <taxon>Bacteria</taxon>
        <taxon>Pseudomonadati</taxon>
        <taxon>Pseudomonadota</taxon>
        <taxon>Gammaproteobacteria</taxon>
        <taxon>Aeromonadales</taxon>
        <taxon>Succinivibrionaceae</taxon>
        <taxon>Succinivibrio</taxon>
    </lineage>
</organism>
<dbReference type="EMBL" id="FUXX01000002">
    <property type="protein sequence ID" value="SKA57142.1"/>
    <property type="molecule type" value="Genomic_DNA"/>
</dbReference>
<feature type="transmembrane region" description="Helical" evidence="6">
    <location>
        <begin position="281"/>
        <end position="303"/>
    </location>
</feature>
<evidence type="ECO:0000256" key="6">
    <source>
        <dbReference type="SAM" id="Phobius"/>
    </source>
</evidence>
<keyword evidence="4 6" id="KW-1133">Transmembrane helix</keyword>
<feature type="transmembrane region" description="Helical" evidence="6">
    <location>
        <begin position="239"/>
        <end position="261"/>
    </location>
</feature>
<keyword evidence="3 6" id="KW-0812">Transmembrane</keyword>
<dbReference type="STRING" id="83771.SAMN02910357_00761"/>
<feature type="transmembrane region" description="Helical" evidence="6">
    <location>
        <begin position="174"/>
        <end position="195"/>
    </location>
</feature>
<evidence type="ECO:0000256" key="4">
    <source>
        <dbReference type="ARBA" id="ARBA00022989"/>
    </source>
</evidence>
<dbReference type="GO" id="GO:0044341">
    <property type="term" value="P:sodium-dependent phosphate transport"/>
    <property type="evidence" value="ECO:0007669"/>
    <property type="project" value="InterPro"/>
</dbReference>
<keyword evidence="8" id="KW-1185">Reference proteome</keyword>
<evidence type="ECO:0000256" key="2">
    <source>
        <dbReference type="ARBA" id="ARBA00022475"/>
    </source>
</evidence>
<dbReference type="AlphaFoldDB" id="A0A1T4UWS4"/>
<dbReference type="PANTHER" id="PTHR10010:SF39">
    <property type="entry name" value="PHOU DOMAIN-CONTAINING PROTEIN"/>
    <property type="match status" value="1"/>
</dbReference>
<comment type="subcellular location">
    <subcellularLocation>
        <location evidence="1">Cell membrane</location>
        <topology evidence="1">Multi-pass membrane protein</topology>
    </subcellularLocation>
</comment>
<evidence type="ECO:0000313" key="7">
    <source>
        <dbReference type="EMBL" id="SKA57142.1"/>
    </source>
</evidence>
<keyword evidence="2" id="KW-1003">Cell membrane</keyword>
<sequence length="543" mass="59456">MYFLLNLFSAIALLAFGVYMTKKTVISSCGASIGNVLRNVVDSKFKAVLIGLGTTMLVQSSTATSLLVSSFLKKNLLSLGIALAIMLGADLGTAIMARVLTCDLSIVSPILLTLGIFLYLGFADRVKLHLSGGIMLGLGLILLALRLIVQTTQTVTHAELTAVLLKSLTDEITFALILGMILAVICFSSLAAVLLTSLLCTTGAIEVSGALAVVIGANIGSCILEIIGALKQGISAKRVMYGNTLFKIIIGVIALCLLTPIENAEKETSFPLSEFVIWFHVVFNAVICIFMLPCVGLMSKLLYALIPERKVEYDPNTPEHLDVAAYIDPNLALGNAVREVLSLGDFLQQMFSNLGNSIAYKPQEGVSSNDMKNRIRDIAGKISEYLAGVNFDSKKQRRRMNRCLIASADVSECAHIINGMIKRLNKANSNYSASFIPEIRNELGRISSECSSAVNLAVNAFFRNGKEEKQNYIEKKNQCLKLITNFHSNYIGNTHLNAEQDMRFFMILLEILEQYRHICVIFDPLFHKGELKSQEIEMNLTED</sequence>
<feature type="transmembrane region" description="Helical" evidence="6">
    <location>
        <begin position="128"/>
        <end position="149"/>
    </location>
</feature>
<dbReference type="NCBIfam" id="NF037997">
    <property type="entry name" value="Na_Pi_symport"/>
    <property type="match status" value="1"/>
</dbReference>
<evidence type="ECO:0000256" key="3">
    <source>
        <dbReference type="ARBA" id="ARBA00022692"/>
    </source>
</evidence>
<dbReference type="Gene3D" id="1.20.58.220">
    <property type="entry name" value="Phosphate transport system protein phou homolog 2, domain 2"/>
    <property type="match status" value="1"/>
</dbReference>
<dbReference type="GO" id="GO:0005886">
    <property type="term" value="C:plasma membrane"/>
    <property type="evidence" value="ECO:0007669"/>
    <property type="project" value="UniProtKB-SubCell"/>
</dbReference>
<dbReference type="SUPFAM" id="SSF109755">
    <property type="entry name" value="PhoU-like"/>
    <property type="match status" value="1"/>
</dbReference>
<dbReference type="Proteomes" id="UP000242432">
    <property type="component" value="Unassembled WGS sequence"/>
</dbReference>
<keyword evidence="5 6" id="KW-0472">Membrane</keyword>